<dbReference type="Gene3D" id="3.30.565.10">
    <property type="entry name" value="Histidine kinase-like ATPase, C-terminal domain"/>
    <property type="match status" value="1"/>
</dbReference>
<dbReference type="PANTHER" id="PTHR43065">
    <property type="entry name" value="SENSOR HISTIDINE KINASE"/>
    <property type="match status" value="1"/>
</dbReference>
<dbReference type="EMBL" id="PCWA01000037">
    <property type="protein sequence ID" value="PIQ89449.1"/>
    <property type="molecule type" value="Genomic_DNA"/>
</dbReference>
<dbReference type="GO" id="GO:0000155">
    <property type="term" value="F:phosphorelay sensor kinase activity"/>
    <property type="evidence" value="ECO:0007669"/>
    <property type="project" value="InterPro"/>
</dbReference>
<evidence type="ECO:0000256" key="7">
    <source>
        <dbReference type="ARBA" id="ARBA00022840"/>
    </source>
</evidence>
<evidence type="ECO:0000256" key="8">
    <source>
        <dbReference type="ARBA" id="ARBA00023012"/>
    </source>
</evidence>
<accession>A0A2H0LYD5</accession>
<protein>
    <recommendedName>
        <fullName evidence="2">histidine kinase</fullName>
        <ecNumber evidence="2">2.7.13.3</ecNumber>
    </recommendedName>
</protein>
<dbReference type="InterPro" id="IPR029016">
    <property type="entry name" value="GAF-like_dom_sf"/>
</dbReference>
<keyword evidence="5" id="KW-0547">Nucleotide-binding</keyword>
<evidence type="ECO:0000256" key="6">
    <source>
        <dbReference type="ARBA" id="ARBA00022777"/>
    </source>
</evidence>
<evidence type="ECO:0000256" key="4">
    <source>
        <dbReference type="ARBA" id="ARBA00022679"/>
    </source>
</evidence>
<dbReference type="GO" id="GO:0005524">
    <property type="term" value="F:ATP binding"/>
    <property type="evidence" value="ECO:0007669"/>
    <property type="project" value="UniProtKB-KW"/>
</dbReference>
<organism evidence="10 11">
    <name type="scientific">Candidatus Ghiorseimicrobium undicola</name>
    <dbReference type="NCBI Taxonomy" id="1974746"/>
    <lineage>
        <taxon>Bacteria</taxon>
        <taxon>Pseudomonadati</taxon>
        <taxon>Candidatus Omnitrophota</taxon>
        <taxon>Candidatus Ghiorseimicrobium</taxon>
    </lineage>
</organism>
<gene>
    <name evidence="10" type="ORF">COV72_02790</name>
</gene>
<dbReference type="Gene3D" id="3.30.450.40">
    <property type="match status" value="1"/>
</dbReference>
<dbReference type="Pfam" id="PF01590">
    <property type="entry name" value="GAF"/>
    <property type="match status" value="1"/>
</dbReference>
<evidence type="ECO:0000256" key="1">
    <source>
        <dbReference type="ARBA" id="ARBA00000085"/>
    </source>
</evidence>
<dbReference type="InterPro" id="IPR036890">
    <property type="entry name" value="HATPase_C_sf"/>
</dbReference>
<dbReference type="PROSITE" id="PS50109">
    <property type="entry name" value="HIS_KIN"/>
    <property type="match status" value="1"/>
</dbReference>
<proteinExistence type="predicted"/>
<evidence type="ECO:0000256" key="5">
    <source>
        <dbReference type="ARBA" id="ARBA00022741"/>
    </source>
</evidence>
<sequence length="438" mass="49533">MLTSLNHNKEKIKELSRLLKTINSSANTKDLFRASLNQILLFLGAERGSVLLFDIKNNNLILRLMRGQEENFNDFKDAVQKIGEGISGTVALEKKPILVKNIRTDSRFKNTYNILNHYKTNSFLSVPLFIKDTLIGVINITDKTSKNVFLEEELEYLTIISTQISYTYERIKLQDEINIKTAENAKLAVEKIEIERQLNIAKKFASLGKISSSIAHEINNPLDGVMRYTNLCLDRIDRNEKNIKDYLIEVKDGLKRIANTVRSLLEFSRHNTPSNKLISINETLNDAVSGVIKKYGDCSFTLIKNYALAQCYVYDKGIKHVFVNILKNACEAMEDKKEGRLSIETCEGENTIDIKISDSGYGIKDENRTTIFEPFFTTKSAEKGAGLGLAICYDIVQKYNGSIKLDSKPSDGTTFTISIPRNETLYDNKEANIASCRT</sequence>
<keyword evidence="4" id="KW-0808">Transferase</keyword>
<dbReference type="PRINTS" id="PR00344">
    <property type="entry name" value="BCTRLSENSOR"/>
</dbReference>
<dbReference type="CDD" id="cd00082">
    <property type="entry name" value="HisKA"/>
    <property type="match status" value="1"/>
</dbReference>
<dbReference type="Proteomes" id="UP000229641">
    <property type="component" value="Unassembled WGS sequence"/>
</dbReference>
<dbReference type="PANTHER" id="PTHR43065:SF46">
    <property type="entry name" value="C4-DICARBOXYLATE TRANSPORT SENSOR PROTEIN DCTB"/>
    <property type="match status" value="1"/>
</dbReference>
<dbReference type="SMART" id="SM00065">
    <property type="entry name" value="GAF"/>
    <property type="match status" value="1"/>
</dbReference>
<dbReference type="SUPFAM" id="SSF47384">
    <property type="entry name" value="Homodimeric domain of signal transducing histidine kinase"/>
    <property type="match status" value="1"/>
</dbReference>
<dbReference type="InterPro" id="IPR003018">
    <property type="entry name" value="GAF"/>
</dbReference>
<dbReference type="SUPFAM" id="SSF55874">
    <property type="entry name" value="ATPase domain of HSP90 chaperone/DNA topoisomerase II/histidine kinase"/>
    <property type="match status" value="1"/>
</dbReference>
<reference evidence="10 11" key="1">
    <citation type="submission" date="2017-09" db="EMBL/GenBank/DDBJ databases">
        <title>Depth-based differentiation of microbial function through sediment-hosted aquifers and enrichment of novel symbionts in the deep terrestrial subsurface.</title>
        <authorList>
            <person name="Probst A.J."/>
            <person name="Ladd B."/>
            <person name="Jarett J.K."/>
            <person name="Geller-Mcgrath D.E."/>
            <person name="Sieber C.M."/>
            <person name="Emerson J.B."/>
            <person name="Anantharaman K."/>
            <person name="Thomas B.C."/>
            <person name="Malmstrom R."/>
            <person name="Stieglmeier M."/>
            <person name="Klingl A."/>
            <person name="Woyke T."/>
            <person name="Ryan C.M."/>
            <person name="Banfield J.F."/>
        </authorList>
    </citation>
    <scope>NUCLEOTIDE SEQUENCE [LARGE SCALE GENOMIC DNA]</scope>
    <source>
        <strain evidence="10">CG11_big_fil_rev_8_21_14_0_20_42_13</strain>
    </source>
</reference>
<comment type="caution">
    <text evidence="10">The sequence shown here is derived from an EMBL/GenBank/DDBJ whole genome shotgun (WGS) entry which is preliminary data.</text>
</comment>
<dbReference type="Gene3D" id="1.10.287.130">
    <property type="match status" value="1"/>
</dbReference>
<evidence type="ECO:0000313" key="11">
    <source>
        <dbReference type="Proteomes" id="UP000229641"/>
    </source>
</evidence>
<evidence type="ECO:0000313" key="10">
    <source>
        <dbReference type="EMBL" id="PIQ89449.1"/>
    </source>
</evidence>
<dbReference type="Pfam" id="PF00512">
    <property type="entry name" value="HisKA"/>
    <property type="match status" value="1"/>
</dbReference>
<name>A0A2H0LYD5_9BACT</name>
<dbReference type="SUPFAM" id="SSF55781">
    <property type="entry name" value="GAF domain-like"/>
    <property type="match status" value="1"/>
</dbReference>
<dbReference type="EC" id="2.7.13.3" evidence="2"/>
<keyword evidence="6" id="KW-0418">Kinase</keyword>
<dbReference type="InterPro" id="IPR036097">
    <property type="entry name" value="HisK_dim/P_sf"/>
</dbReference>
<evidence type="ECO:0000256" key="2">
    <source>
        <dbReference type="ARBA" id="ARBA00012438"/>
    </source>
</evidence>
<evidence type="ECO:0000256" key="3">
    <source>
        <dbReference type="ARBA" id="ARBA00022553"/>
    </source>
</evidence>
<dbReference type="SMART" id="SM00387">
    <property type="entry name" value="HATPase_c"/>
    <property type="match status" value="1"/>
</dbReference>
<dbReference type="SMART" id="SM00388">
    <property type="entry name" value="HisKA"/>
    <property type="match status" value="1"/>
</dbReference>
<dbReference type="InterPro" id="IPR003594">
    <property type="entry name" value="HATPase_dom"/>
</dbReference>
<feature type="domain" description="Histidine kinase" evidence="9">
    <location>
        <begin position="213"/>
        <end position="423"/>
    </location>
</feature>
<dbReference type="AlphaFoldDB" id="A0A2H0LYD5"/>
<keyword evidence="8" id="KW-0902">Two-component regulatory system</keyword>
<dbReference type="InterPro" id="IPR005467">
    <property type="entry name" value="His_kinase_dom"/>
</dbReference>
<keyword evidence="7" id="KW-0067">ATP-binding</keyword>
<comment type="catalytic activity">
    <reaction evidence="1">
        <text>ATP + protein L-histidine = ADP + protein N-phospho-L-histidine.</text>
        <dbReference type="EC" id="2.7.13.3"/>
    </reaction>
</comment>
<dbReference type="InterPro" id="IPR003661">
    <property type="entry name" value="HisK_dim/P_dom"/>
</dbReference>
<keyword evidence="3" id="KW-0597">Phosphoprotein</keyword>
<dbReference type="Pfam" id="PF02518">
    <property type="entry name" value="HATPase_c"/>
    <property type="match status" value="1"/>
</dbReference>
<dbReference type="InterPro" id="IPR004358">
    <property type="entry name" value="Sig_transdc_His_kin-like_C"/>
</dbReference>
<evidence type="ECO:0000259" key="9">
    <source>
        <dbReference type="PROSITE" id="PS50109"/>
    </source>
</evidence>